<sequence>MWFKNVSDGNLMLNFLGKPLLHNIQWIYVIFEHNTCDLVPILLKLITLPQLKTLDLTGDICTNDETTYIRKCSELEKCIKTNSKLQELTIQVIANNSSENKLLEPFIACIMKGIAQNKIIKSFRIIVFKRQTGDPDDHALTDSTILESLLRDNNTLEALSLHIPNGFISSPMNEIKAKSKLTALDIGGSILMNSILPCIKELKCLILPGISYPPCLIFNSYPDLQQLTIQLDTKESIDELFTILKSDATLKALRVEVKRGSVYTICSNTACFRSFSHEKCSASSYISTITAGIMCNTGLRQLSIPVFLPITNKDMRRFLNVISQTDNITELELHFQIDSWTSYDEQKMMKPFFYEQALPEIFNMLGSHASIKTMSIVCNYLNESSDTNTTEIEDLFFCMRFPSLRQLEIKRTGSQCMIKTFTKSVVVYPYRYPITRKIKMYIH</sequence>
<keyword evidence="2" id="KW-1185">Reference proteome</keyword>
<reference evidence="1" key="2">
    <citation type="submission" date="2024-06" db="UniProtKB">
        <authorList>
            <consortium name="EnsemblMetazoa"/>
        </authorList>
    </citation>
    <scope>IDENTIFICATION</scope>
</reference>
<dbReference type="RefSeq" id="XP_019858772.1">
    <property type="nucleotide sequence ID" value="XM_020003213.1"/>
</dbReference>
<name>A0AAN0JPL8_AMPQE</name>
<evidence type="ECO:0000313" key="1">
    <source>
        <dbReference type="EnsemblMetazoa" id="XP_019858772.1"/>
    </source>
</evidence>
<evidence type="ECO:0000313" key="2">
    <source>
        <dbReference type="Proteomes" id="UP000007879"/>
    </source>
</evidence>
<organism evidence="1 2">
    <name type="scientific">Amphimedon queenslandica</name>
    <name type="common">Sponge</name>
    <dbReference type="NCBI Taxonomy" id="400682"/>
    <lineage>
        <taxon>Eukaryota</taxon>
        <taxon>Metazoa</taxon>
        <taxon>Porifera</taxon>
        <taxon>Demospongiae</taxon>
        <taxon>Heteroscleromorpha</taxon>
        <taxon>Haplosclerida</taxon>
        <taxon>Niphatidae</taxon>
        <taxon>Amphimedon</taxon>
    </lineage>
</organism>
<dbReference type="Proteomes" id="UP000007879">
    <property type="component" value="Unassembled WGS sequence"/>
</dbReference>
<accession>A0AAN0JPL8</accession>
<protein>
    <submittedName>
        <fullName evidence="1">Uncharacterized protein</fullName>
    </submittedName>
</protein>
<dbReference type="EnsemblMetazoa" id="XM_020003213.1">
    <property type="protein sequence ID" value="XP_019858772.1"/>
    <property type="gene ID" value="LOC109586989"/>
</dbReference>
<proteinExistence type="predicted"/>
<dbReference type="GeneID" id="109586989"/>
<reference evidence="2" key="1">
    <citation type="journal article" date="2010" name="Nature">
        <title>The Amphimedon queenslandica genome and the evolution of animal complexity.</title>
        <authorList>
            <person name="Srivastava M."/>
            <person name="Simakov O."/>
            <person name="Chapman J."/>
            <person name="Fahey B."/>
            <person name="Gauthier M.E."/>
            <person name="Mitros T."/>
            <person name="Richards G.S."/>
            <person name="Conaco C."/>
            <person name="Dacre M."/>
            <person name="Hellsten U."/>
            <person name="Larroux C."/>
            <person name="Putnam N.H."/>
            <person name="Stanke M."/>
            <person name="Adamska M."/>
            <person name="Darling A."/>
            <person name="Degnan S.M."/>
            <person name="Oakley T.H."/>
            <person name="Plachetzki D.C."/>
            <person name="Zhai Y."/>
            <person name="Adamski M."/>
            <person name="Calcino A."/>
            <person name="Cummins S.F."/>
            <person name="Goodstein D.M."/>
            <person name="Harris C."/>
            <person name="Jackson D.J."/>
            <person name="Leys S.P."/>
            <person name="Shu S."/>
            <person name="Woodcroft B.J."/>
            <person name="Vervoort M."/>
            <person name="Kosik K.S."/>
            <person name="Manning G."/>
            <person name="Degnan B.M."/>
            <person name="Rokhsar D.S."/>
        </authorList>
    </citation>
    <scope>NUCLEOTIDE SEQUENCE [LARGE SCALE GENOMIC DNA]</scope>
</reference>
<dbReference type="KEGG" id="aqu:109586989"/>
<dbReference type="AlphaFoldDB" id="A0AAN0JPL8"/>
<dbReference type="SUPFAM" id="SSF52047">
    <property type="entry name" value="RNI-like"/>
    <property type="match status" value="1"/>
</dbReference>